<evidence type="ECO:0000313" key="1">
    <source>
        <dbReference type="EMBL" id="KAB8037633.1"/>
    </source>
</evidence>
<dbReference type="RefSeq" id="WP_153420708.1">
    <property type="nucleotide sequence ID" value="NZ_WFLM01000004.1"/>
</dbReference>
<name>A0A6N6VRF4_9BACT</name>
<evidence type="ECO:0008006" key="3">
    <source>
        <dbReference type="Google" id="ProtNLM"/>
    </source>
</evidence>
<evidence type="ECO:0000313" key="2">
    <source>
        <dbReference type="Proteomes" id="UP000437748"/>
    </source>
</evidence>
<keyword evidence="2" id="KW-1185">Reference proteome</keyword>
<sequence length="1055" mass="121670">MKKLTLLKYFQYIIISFFLAFISNNSYSVPTSFLKTNTGNMRDTEWERLESSHFSIYYPKEAKNIGKYSLYSAEISYPYLSLLLGVKLNNHSYKILDSQKDRTLTSKFERVPYILGNISDGAGFANPVSLNIEAQILHSRTASFFQHELVHRLMYEHNDFHIGPAGRIFSLAMFPSWWIEGLAEHLTESIGKDLTDNVTRYMAIQNYWPSWDRIHALYNADGDTNTRGYVASGRFLGWIFQKAKEKDLYKIHEQISKDTIIPPFYNASDAWLQENIGKSGDDLYEDFKKDQKLFWEDYLKGMPSLVNQKIIENNENKFYYPNYNFENYSIYSKLVSDSSPYESSLYFKYFNIKKEIRIPLSINGSPVFDISNQNNGTFLTTNLKKFSNGKMGHELFLFSFKEELAKISNENIFNKKHVAFSKDQNPIYIDQIQYLGMNYFAISASKNGDPNIYLFNLLTNELKYITQYNFPATIKFIKNYQSEKTNCIYVLIDNDLKGTSIDKVCENGEKKEFISKNILHMKDAFILKDGTLRALVSWDRVMSFVDYSPNKQIKPIAAFPDLIESIGTFSQNTEKYITAWVYKEGKYDLQKIDLDIAKENFKNWQLKQDKNSNFLNFPKFENYLPPYLTIFNKQKEKLLANDLNLFENHINEELPKIEKIISEQNNNITSSEFTETPATYRSQFLFAYPYALPDFLGGPSIGLFAFPLSDEMERYRVQIFGGYNFFLNAPSGAITYINNRFLDSFSLSLFATPFFNGYYETFSNNIKTRYYNYLQQTGLSTSGNWIFRPFQSSFQSTISIYNLSTYSNLTTAPKSIGAQNTYMTSATGLFTFNLFNTGFYLARKTSTNAEWLNWFTDISFGGGKYNGLGDGTDSAGNNTGTLDYYNLNSSINSTFKFYKQNLSLLGKISTTQGENLLNIKEIYSPYQTYILGSTTSLNYVSYPIIGSGSLFELKSGYWSYSGTISYDFPIYPSFEKKFLITFLDNLRGFVSLTRGGVSSNKDFSTYDSLTSASIGSSMDIDIKGFQLYPALSYGWIVGQENNWYMLLQIKFMDLL</sequence>
<dbReference type="EMBL" id="WFLM01000004">
    <property type="protein sequence ID" value="KAB8037633.1"/>
    <property type="molecule type" value="Genomic_DNA"/>
</dbReference>
<comment type="caution">
    <text evidence="1">The sequence shown here is derived from an EMBL/GenBank/DDBJ whole genome shotgun (WGS) entry which is preliminary data.</text>
</comment>
<dbReference type="Proteomes" id="UP000437748">
    <property type="component" value="Unassembled WGS sequence"/>
</dbReference>
<protein>
    <recommendedName>
        <fullName evidence="3">Peptidase MA-like domain-containing protein</fullName>
    </recommendedName>
</protein>
<organism evidence="1 2">
    <name type="scientific">Silvanigrella paludirubra</name>
    <dbReference type="NCBI Taxonomy" id="2499159"/>
    <lineage>
        <taxon>Bacteria</taxon>
        <taxon>Pseudomonadati</taxon>
        <taxon>Bdellovibrionota</taxon>
        <taxon>Oligoflexia</taxon>
        <taxon>Silvanigrellales</taxon>
        <taxon>Silvanigrellaceae</taxon>
        <taxon>Silvanigrella</taxon>
    </lineage>
</organism>
<gene>
    <name evidence="1" type="ORF">GCL60_10690</name>
</gene>
<accession>A0A6N6VRF4</accession>
<dbReference type="AlphaFoldDB" id="A0A6N6VRF4"/>
<dbReference type="OrthoDB" id="5287405at2"/>
<proteinExistence type="predicted"/>
<reference evidence="1 2" key="1">
    <citation type="submission" date="2019-10" db="EMBL/GenBank/DDBJ databases">
        <title>New species of Slilvanegrellaceae.</title>
        <authorList>
            <person name="Pitt A."/>
            <person name="Hahn M.W."/>
        </authorList>
    </citation>
    <scope>NUCLEOTIDE SEQUENCE [LARGE SCALE GENOMIC DNA]</scope>
    <source>
        <strain evidence="1 2">SP-Ram-0.45-NSY-1</strain>
    </source>
</reference>